<sequence length="322" mass="34061">MTEQRKAWWAVLLWPLVITAAGVLAYLSFMDQLPEQVATHWSSRQPDGFTAREDVPWLGLIGLVTAWFTGGVVLAVGGRDGTARRLAVGLTAGLAIFTSGVLLLGTYGQRGLDHGRGADGPEWPLVLSLLGALLVGGLAALTVRGRVAGDARAAHPVPAAAPRAELAPDEKPEWSRTARPGRSFGVLFAVVLVLIAGTGLLTSAWLFTLLLLVLVGGLLLALSAFRVQVDATGLHITSVLGLPRWHLPPEDVAEARVVQVDPLTDFGGWGYRLGLHGRTGFVVRKGAALEVERGDGTAWVVTVDDPEQGAGLLNSLADRARH</sequence>
<feature type="transmembrane region" description="Helical" evidence="1">
    <location>
        <begin position="184"/>
        <end position="201"/>
    </location>
</feature>
<evidence type="ECO:0000313" key="2">
    <source>
        <dbReference type="EMBL" id="TWD13627.1"/>
    </source>
</evidence>
<name>A0A560W7N3_9MICO</name>
<evidence type="ECO:0008006" key="4">
    <source>
        <dbReference type="Google" id="ProtNLM"/>
    </source>
</evidence>
<keyword evidence="1" id="KW-0812">Transmembrane</keyword>
<feature type="transmembrane region" description="Helical" evidence="1">
    <location>
        <begin position="55"/>
        <end position="74"/>
    </location>
</feature>
<organism evidence="2 3">
    <name type="scientific">Marihabitans asiaticum</name>
    <dbReference type="NCBI Taxonomy" id="415218"/>
    <lineage>
        <taxon>Bacteria</taxon>
        <taxon>Bacillati</taxon>
        <taxon>Actinomycetota</taxon>
        <taxon>Actinomycetes</taxon>
        <taxon>Micrococcales</taxon>
        <taxon>Intrasporangiaceae</taxon>
        <taxon>Marihabitans</taxon>
    </lineage>
</organism>
<evidence type="ECO:0000313" key="3">
    <source>
        <dbReference type="Proteomes" id="UP000315628"/>
    </source>
</evidence>
<comment type="caution">
    <text evidence="2">The sequence shown here is derived from an EMBL/GenBank/DDBJ whole genome shotgun (WGS) entry which is preliminary data.</text>
</comment>
<reference evidence="2 3" key="1">
    <citation type="submission" date="2019-06" db="EMBL/GenBank/DDBJ databases">
        <title>Sequencing the genomes of 1000 actinobacteria strains.</title>
        <authorList>
            <person name="Klenk H.-P."/>
        </authorList>
    </citation>
    <scope>NUCLEOTIDE SEQUENCE [LARGE SCALE GENOMIC DNA]</scope>
    <source>
        <strain evidence="2 3">DSM 18935</strain>
    </source>
</reference>
<dbReference type="EMBL" id="VIUW01000004">
    <property type="protein sequence ID" value="TWD13627.1"/>
    <property type="molecule type" value="Genomic_DNA"/>
</dbReference>
<gene>
    <name evidence="2" type="ORF">FB557_2254</name>
</gene>
<protein>
    <recommendedName>
        <fullName evidence="4">DUF1648 domain-containing protein</fullName>
    </recommendedName>
</protein>
<keyword evidence="3" id="KW-1185">Reference proteome</keyword>
<feature type="transmembrane region" description="Helical" evidence="1">
    <location>
        <begin position="125"/>
        <end position="143"/>
    </location>
</feature>
<dbReference type="Proteomes" id="UP000315628">
    <property type="component" value="Unassembled WGS sequence"/>
</dbReference>
<keyword evidence="1" id="KW-1133">Transmembrane helix</keyword>
<feature type="transmembrane region" description="Helical" evidence="1">
    <location>
        <begin position="207"/>
        <end position="225"/>
    </location>
</feature>
<evidence type="ECO:0000256" key="1">
    <source>
        <dbReference type="SAM" id="Phobius"/>
    </source>
</evidence>
<accession>A0A560W7N3</accession>
<keyword evidence="1" id="KW-0472">Membrane</keyword>
<feature type="transmembrane region" description="Helical" evidence="1">
    <location>
        <begin position="7"/>
        <end position="29"/>
    </location>
</feature>
<feature type="transmembrane region" description="Helical" evidence="1">
    <location>
        <begin position="86"/>
        <end position="105"/>
    </location>
</feature>
<dbReference type="AlphaFoldDB" id="A0A560W7N3"/>
<dbReference type="OrthoDB" id="4303577at2"/>
<dbReference type="RefSeq" id="WP_144857716.1">
    <property type="nucleotide sequence ID" value="NZ_BAAAYT010000002.1"/>
</dbReference>
<proteinExistence type="predicted"/>